<keyword evidence="4 10" id="KW-0812">Transmembrane</keyword>
<evidence type="ECO:0000256" key="3">
    <source>
        <dbReference type="ARBA" id="ARBA00022507"/>
    </source>
</evidence>
<evidence type="ECO:0000256" key="5">
    <source>
        <dbReference type="ARBA" id="ARBA00022989"/>
    </source>
</evidence>
<dbReference type="PRINTS" id="PR00899">
    <property type="entry name" value="GPCRSTE3"/>
</dbReference>
<dbReference type="OrthoDB" id="2874149at2759"/>
<dbReference type="AlphaFoldDB" id="A0A166BYD0"/>
<dbReference type="GO" id="GO:0000750">
    <property type="term" value="P:pheromone-dependent signal transduction involved in conjugation with cellular fusion"/>
    <property type="evidence" value="ECO:0007669"/>
    <property type="project" value="TreeGrafter"/>
</dbReference>
<sequence length="420" mass="47141">MNCFIIAFCLISFFLVLIPLPFHIKMKNTPTCIYIFWLALGSSNQFINAIIWNGNTVDLAPVLCDISSRIVVAVNVAFPAASLCIMRHLFNVLSLRAMQWSEAQKRREVYINLAIGIGIPILSIISYYIVQTSRYAIFEDIGCNNAFSNAALAIPFKAGWQVCVGLVTSVYAVLIIRHCANNYAEVRLYLKTADTKQYIRLAILALMNIIATVAFSPWTIIDEAQPGNLGPWLGWAAEHADWEVIWVVPYDKWNSWLSQACRWYTPLCAFIFFAFFGFSDEMWAGYERSFRAASSKVHLWASWVCGKPKRAEQPVLPIQSDKIPSALSVYHSSQPIRHNLASAFLPDVSIASSDSTISLEERYPWGSTSSAGTLSVGSLSWDKNLAHCDLPSRPATTYHFSPLDDSRHSFSYTHGQIPRI</sequence>
<feature type="transmembrane region" description="Helical" evidence="10">
    <location>
        <begin position="66"/>
        <end position="90"/>
    </location>
</feature>
<feature type="transmembrane region" description="Helical" evidence="10">
    <location>
        <begin position="34"/>
        <end position="54"/>
    </location>
</feature>
<proteinExistence type="inferred from homology"/>
<dbReference type="EMBL" id="KV417638">
    <property type="protein sequence ID" value="KZP13102.1"/>
    <property type="molecule type" value="Genomic_DNA"/>
</dbReference>
<evidence type="ECO:0000256" key="10">
    <source>
        <dbReference type="SAM" id="Phobius"/>
    </source>
</evidence>
<keyword evidence="9" id="KW-0807">Transducer</keyword>
<evidence type="ECO:0000256" key="1">
    <source>
        <dbReference type="ARBA" id="ARBA00004141"/>
    </source>
</evidence>
<dbReference type="CDD" id="cd14966">
    <property type="entry name" value="7tmD_STE3"/>
    <property type="match status" value="1"/>
</dbReference>
<dbReference type="STRING" id="436010.A0A166BYD0"/>
<evidence type="ECO:0000256" key="4">
    <source>
        <dbReference type="ARBA" id="ARBA00022692"/>
    </source>
</evidence>
<accession>A0A166BYD0</accession>
<organism evidence="11 12">
    <name type="scientific">Athelia psychrophila</name>
    <dbReference type="NCBI Taxonomy" id="1759441"/>
    <lineage>
        <taxon>Eukaryota</taxon>
        <taxon>Fungi</taxon>
        <taxon>Dikarya</taxon>
        <taxon>Basidiomycota</taxon>
        <taxon>Agaricomycotina</taxon>
        <taxon>Agaricomycetes</taxon>
        <taxon>Agaricomycetidae</taxon>
        <taxon>Atheliales</taxon>
        <taxon>Atheliaceae</taxon>
        <taxon>Athelia</taxon>
    </lineage>
</organism>
<evidence type="ECO:0000256" key="6">
    <source>
        <dbReference type="ARBA" id="ARBA00023040"/>
    </source>
</evidence>
<evidence type="ECO:0000256" key="7">
    <source>
        <dbReference type="ARBA" id="ARBA00023136"/>
    </source>
</evidence>
<gene>
    <name evidence="11" type="ORF">FIBSPDRAFT_835593</name>
</gene>
<dbReference type="GO" id="GO:0004932">
    <property type="term" value="F:mating-type factor pheromone receptor activity"/>
    <property type="evidence" value="ECO:0007669"/>
    <property type="project" value="InterPro"/>
</dbReference>
<evidence type="ECO:0000256" key="9">
    <source>
        <dbReference type="ARBA" id="ARBA00023224"/>
    </source>
</evidence>
<comment type="subcellular location">
    <subcellularLocation>
        <location evidence="1">Membrane</location>
        <topology evidence="1">Multi-pass membrane protein</topology>
    </subcellularLocation>
</comment>
<feature type="transmembrane region" description="Helical" evidence="10">
    <location>
        <begin position="5"/>
        <end position="22"/>
    </location>
</feature>
<evidence type="ECO:0000256" key="2">
    <source>
        <dbReference type="ARBA" id="ARBA00011085"/>
    </source>
</evidence>
<keyword evidence="7 10" id="KW-0472">Membrane</keyword>
<dbReference type="Pfam" id="PF02076">
    <property type="entry name" value="STE3"/>
    <property type="match status" value="1"/>
</dbReference>
<feature type="transmembrane region" description="Helical" evidence="10">
    <location>
        <begin position="158"/>
        <end position="177"/>
    </location>
</feature>
<dbReference type="GO" id="GO:0005886">
    <property type="term" value="C:plasma membrane"/>
    <property type="evidence" value="ECO:0007669"/>
    <property type="project" value="TreeGrafter"/>
</dbReference>
<feature type="transmembrane region" description="Helical" evidence="10">
    <location>
        <begin position="198"/>
        <end position="221"/>
    </location>
</feature>
<dbReference type="Proteomes" id="UP000076532">
    <property type="component" value="Unassembled WGS sequence"/>
</dbReference>
<keyword evidence="6" id="KW-0297">G-protein coupled receptor</keyword>
<keyword evidence="12" id="KW-1185">Reference proteome</keyword>
<comment type="similarity">
    <text evidence="2">Belongs to the G-protein coupled receptor 4 family.</text>
</comment>
<keyword evidence="3" id="KW-0589">Pheromone response</keyword>
<keyword evidence="8" id="KW-0675">Receptor</keyword>
<evidence type="ECO:0000313" key="11">
    <source>
        <dbReference type="EMBL" id="KZP13102.1"/>
    </source>
</evidence>
<feature type="transmembrane region" description="Helical" evidence="10">
    <location>
        <begin position="263"/>
        <end position="286"/>
    </location>
</feature>
<evidence type="ECO:0000313" key="12">
    <source>
        <dbReference type="Proteomes" id="UP000076532"/>
    </source>
</evidence>
<reference evidence="11 12" key="1">
    <citation type="journal article" date="2016" name="Mol. Biol. Evol.">
        <title>Comparative Genomics of Early-Diverging Mushroom-Forming Fungi Provides Insights into the Origins of Lignocellulose Decay Capabilities.</title>
        <authorList>
            <person name="Nagy L.G."/>
            <person name="Riley R."/>
            <person name="Tritt A."/>
            <person name="Adam C."/>
            <person name="Daum C."/>
            <person name="Floudas D."/>
            <person name="Sun H."/>
            <person name="Yadav J.S."/>
            <person name="Pangilinan J."/>
            <person name="Larsson K.H."/>
            <person name="Matsuura K."/>
            <person name="Barry K."/>
            <person name="Labutti K."/>
            <person name="Kuo R."/>
            <person name="Ohm R.A."/>
            <person name="Bhattacharya S.S."/>
            <person name="Shirouzu T."/>
            <person name="Yoshinaga Y."/>
            <person name="Martin F.M."/>
            <person name="Grigoriev I.V."/>
            <person name="Hibbett D.S."/>
        </authorList>
    </citation>
    <scope>NUCLEOTIDE SEQUENCE [LARGE SCALE GENOMIC DNA]</scope>
    <source>
        <strain evidence="11 12">CBS 109695</strain>
    </source>
</reference>
<protein>
    <submittedName>
        <fullName evidence="11">STE3-domain-containing protein</fullName>
    </submittedName>
</protein>
<name>A0A166BYD0_9AGAM</name>
<dbReference type="InterPro" id="IPR001499">
    <property type="entry name" value="GPCR_STE3"/>
</dbReference>
<evidence type="ECO:0000256" key="8">
    <source>
        <dbReference type="ARBA" id="ARBA00023170"/>
    </source>
</evidence>
<keyword evidence="5 10" id="KW-1133">Transmembrane helix</keyword>
<dbReference type="PANTHER" id="PTHR28097:SF1">
    <property type="entry name" value="PHEROMONE A FACTOR RECEPTOR"/>
    <property type="match status" value="1"/>
</dbReference>
<feature type="transmembrane region" description="Helical" evidence="10">
    <location>
        <begin position="110"/>
        <end position="130"/>
    </location>
</feature>
<dbReference type="PANTHER" id="PTHR28097">
    <property type="entry name" value="PHEROMONE A FACTOR RECEPTOR"/>
    <property type="match status" value="1"/>
</dbReference>